<dbReference type="Proteomes" id="UP000708208">
    <property type="component" value="Unassembled WGS sequence"/>
</dbReference>
<dbReference type="EMBL" id="CAJVCH010571139">
    <property type="protein sequence ID" value="CAG7836746.1"/>
    <property type="molecule type" value="Genomic_DNA"/>
</dbReference>
<organism evidence="7 8">
    <name type="scientific">Allacma fusca</name>
    <dbReference type="NCBI Taxonomy" id="39272"/>
    <lineage>
        <taxon>Eukaryota</taxon>
        <taxon>Metazoa</taxon>
        <taxon>Ecdysozoa</taxon>
        <taxon>Arthropoda</taxon>
        <taxon>Hexapoda</taxon>
        <taxon>Collembola</taxon>
        <taxon>Symphypleona</taxon>
        <taxon>Sminthuridae</taxon>
        <taxon>Allacma</taxon>
    </lineage>
</organism>
<dbReference type="PANTHER" id="PTHR31394">
    <property type="entry name" value="TRANSMEMBRANE PROTEIN 199"/>
    <property type="match status" value="1"/>
</dbReference>
<dbReference type="OrthoDB" id="19981at2759"/>
<protein>
    <recommendedName>
        <fullName evidence="9">Transmembrane protein 199</fullName>
    </recommendedName>
</protein>
<dbReference type="AlphaFoldDB" id="A0A8J2Q6I8"/>
<dbReference type="PANTHER" id="PTHR31394:SF1">
    <property type="entry name" value="TRANSMEMBRANE PROTEIN 199"/>
    <property type="match status" value="1"/>
</dbReference>
<dbReference type="Pfam" id="PF11712">
    <property type="entry name" value="Vma12"/>
    <property type="match status" value="1"/>
</dbReference>
<reference evidence="7" key="1">
    <citation type="submission" date="2021-06" db="EMBL/GenBank/DDBJ databases">
        <authorList>
            <person name="Hodson N. C."/>
            <person name="Mongue J. A."/>
            <person name="Jaron S. K."/>
        </authorList>
    </citation>
    <scope>NUCLEOTIDE SEQUENCE</scope>
</reference>
<evidence type="ECO:0000256" key="3">
    <source>
        <dbReference type="ARBA" id="ARBA00022824"/>
    </source>
</evidence>
<evidence type="ECO:0000256" key="1">
    <source>
        <dbReference type="ARBA" id="ARBA00004477"/>
    </source>
</evidence>
<proteinExistence type="predicted"/>
<evidence type="ECO:0000256" key="6">
    <source>
        <dbReference type="SAM" id="Phobius"/>
    </source>
</evidence>
<keyword evidence="8" id="KW-1185">Reference proteome</keyword>
<feature type="transmembrane region" description="Helical" evidence="6">
    <location>
        <begin position="156"/>
        <end position="176"/>
    </location>
</feature>
<dbReference type="GO" id="GO:0005789">
    <property type="term" value="C:endoplasmic reticulum membrane"/>
    <property type="evidence" value="ECO:0007669"/>
    <property type="project" value="UniProtKB-SubCell"/>
</dbReference>
<feature type="transmembrane region" description="Helical" evidence="6">
    <location>
        <begin position="188"/>
        <end position="211"/>
    </location>
</feature>
<comment type="subcellular location">
    <subcellularLocation>
        <location evidence="1">Endoplasmic reticulum membrane</location>
        <topology evidence="1">Multi-pass membrane protein</topology>
    </subcellularLocation>
</comment>
<feature type="non-terminal residue" evidence="7">
    <location>
        <position position="1"/>
    </location>
</feature>
<name>A0A8J2Q6I8_9HEXA</name>
<evidence type="ECO:0000256" key="4">
    <source>
        <dbReference type="ARBA" id="ARBA00022989"/>
    </source>
</evidence>
<comment type="caution">
    <text evidence="7">The sequence shown here is derived from an EMBL/GenBank/DDBJ whole genome shotgun (WGS) entry which is preliminary data.</text>
</comment>
<evidence type="ECO:0008006" key="9">
    <source>
        <dbReference type="Google" id="ProtNLM"/>
    </source>
</evidence>
<keyword evidence="2 6" id="KW-0812">Transmembrane</keyword>
<keyword evidence="4 6" id="KW-1133">Transmembrane helix</keyword>
<evidence type="ECO:0000256" key="2">
    <source>
        <dbReference type="ARBA" id="ARBA00022692"/>
    </source>
</evidence>
<evidence type="ECO:0000313" key="7">
    <source>
        <dbReference type="EMBL" id="CAG7836746.1"/>
    </source>
</evidence>
<accession>A0A8J2Q6I8</accession>
<dbReference type="GO" id="GO:0070072">
    <property type="term" value="P:vacuolar proton-transporting V-type ATPase complex assembly"/>
    <property type="evidence" value="ECO:0007669"/>
    <property type="project" value="InterPro"/>
</dbReference>
<sequence length="241" mass="26851">AWYFVGAELESNMTQQETPPNPDHDRSKLGVILDASIHVKGSKKLQEYLNSRNDLGIKSAKNLTIPQIKSILSAINEDRKDGRESLSLSALLSDAEIILPSLVVPERDPHLDERVNRLRYELAEKEYKRMTKNVNLTSRFNPEDSIGSELKKMNTGLIAVFQFVVTVGAAFAFGFMGVEVFAGVTFELAVKLLLGIIFALVVGAAELYFLVLNMDFGDKVELIQEQKNKSYSISSPLKKTN</sequence>
<keyword evidence="5 6" id="KW-0472">Membrane</keyword>
<evidence type="ECO:0000313" key="8">
    <source>
        <dbReference type="Proteomes" id="UP000708208"/>
    </source>
</evidence>
<dbReference type="InterPro" id="IPR021013">
    <property type="entry name" value="ATPase_Vma12"/>
</dbReference>
<gene>
    <name evidence="7" type="ORF">AFUS01_LOCUS45954</name>
</gene>
<keyword evidence="3" id="KW-0256">Endoplasmic reticulum</keyword>
<evidence type="ECO:0000256" key="5">
    <source>
        <dbReference type="ARBA" id="ARBA00023136"/>
    </source>
</evidence>